<evidence type="ECO:0000313" key="3">
    <source>
        <dbReference type="EMBL" id="TDO27104.1"/>
    </source>
</evidence>
<evidence type="ECO:0000259" key="2">
    <source>
        <dbReference type="Pfam" id="PF07978"/>
    </source>
</evidence>
<keyword evidence="1" id="KW-0732">Signal</keyword>
<accession>A0A4R6IWM2</accession>
<feature type="signal peptide" evidence="1">
    <location>
        <begin position="1"/>
        <end position="18"/>
    </location>
</feature>
<dbReference type="AlphaFoldDB" id="A0A4R6IWM2"/>
<protein>
    <submittedName>
        <fullName evidence="3">NIPSNAP protein</fullName>
    </submittedName>
</protein>
<name>A0A4R6IWM2_9BACT</name>
<keyword evidence="4" id="KW-1185">Reference proteome</keyword>
<gene>
    <name evidence="3" type="ORF">BC659_2423</name>
</gene>
<comment type="caution">
    <text evidence="3">The sequence shown here is derived from an EMBL/GenBank/DDBJ whole genome shotgun (WGS) entry which is preliminary data.</text>
</comment>
<dbReference type="OrthoDB" id="192769at2"/>
<dbReference type="Pfam" id="PF07978">
    <property type="entry name" value="NIPSNAP"/>
    <property type="match status" value="1"/>
</dbReference>
<sequence length="255" mass="30022">MRKIICLLSMLLTTQLYAQNNRDFYFIKLYHFNEANQQKITETYLQQAWLPAVHKKGIKQVGFFTPVGNDTALQKKLYVLIPLSSLNDLYQMDDALQKDEEYLKVAAPYLNAAYNQPTYNRIETFVLRAFTDMPRMEKPVLSGPVQERVYELRSYEGATEKLYRKKVEMFNQGGEIKLFKRLSFNAVFYAEVLSGNRMPNLMYMTSFDNIDERNKHWKAFGDDPEWKRLSGLEEYQHTVSKLDIILLHPTSYSEF</sequence>
<dbReference type="SUPFAM" id="SSF54909">
    <property type="entry name" value="Dimeric alpha+beta barrel"/>
    <property type="match status" value="1"/>
</dbReference>
<dbReference type="Gene3D" id="3.30.70.100">
    <property type="match status" value="2"/>
</dbReference>
<organism evidence="3 4">
    <name type="scientific">Sediminibacterium goheungense</name>
    <dbReference type="NCBI Taxonomy" id="1086393"/>
    <lineage>
        <taxon>Bacteria</taxon>
        <taxon>Pseudomonadati</taxon>
        <taxon>Bacteroidota</taxon>
        <taxon>Chitinophagia</taxon>
        <taxon>Chitinophagales</taxon>
        <taxon>Chitinophagaceae</taxon>
        <taxon>Sediminibacterium</taxon>
    </lineage>
</organism>
<dbReference type="Proteomes" id="UP000295741">
    <property type="component" value="Unassembled WGS sequence"/>
</dbReference>
<proteinExistence type="predicted"/>
<dbReference type="RefSeq" id="WP_133474968.1">
    <property type="nucleotide sequence ID" value="NZ_SNWP01000011.1"/>
</dbReference>
<evidence type="ECO:0000256" key="1">
    <source>
        <dbReference type="SAM" id="SignalP"/>
    </source>
</evidence>
<feature type="domain" description="NIPSNAP" evidence="2">
    <location>
        <begin position="150"/>
        <end position="253"/>
    </location>
</feature>
<evidence type="ECO:0000313" key="4">
    <source>
        <dbReference type="Proteomes" id="UP000295741"/>
    </source>
</evidence>
<reference evidence="3 4" key="1">
    <citation type="submission" date="2019-03" db="EMBL/GenBank/DDBJ databases">
        <title>Genomic Encyclopedia of Archaeal and Bacterial Type Strains, Phase II (KMG-II): from individual species to whole genera.</title>
        <authorList>
            <person name="Goeker M."/>
        </authorList>
    </citation>
    <scope>NUCLEOTIDE SEQUENCE [LARGE SCALE GENOMIC DNA]</scope>
    <source>
        <strain evidence="3 4">DSM 28323</strain>
    </source>
</reference>
<feature type="chain" id="PRO_5020786535" evidence="1">
    <location>
        <begin position="19"/>
        <end position="255"/>
    </location>
</feature>
<dbReference type="InterPro" id="IPR011008">
    <property type="entry name" value="Dimeric_a/b-barrel"/>
</dbReference>
<dbReference type="InterPro" id="IPR012577">
    <property type="entry name" value="NIPSNAP"/>
</dbReference>
<dbReference type="EMBL" id="SNWP01000011">
    <property type="protein sequence ID" value="TDO27104.1"/>
    <property type="molecule type" value="Genomic_DNA"/>
</dbReference>